<name>A0A5B7DSI2_PORTR</name>
<evidence type="ECO:0000313" key="4">
    <source>
        <dbReference type="Proteomes" id="UP000324222"/>
    </source>
</evidence>
<feature type="repeat" description="RCC1" evidence="1">
    <location>
        <begin position="121"/>
        <end position="172"/>
    </location>
</feature>
<evidence type="ECO:0000256" key="1">
    <source>
        <dbReference type="PROSITE-ProRule" id="PRU00235"/>
    </source>
</evidence>
<dbReference type="GO" id="GO:0031267">
    <property type="term" value="F:small GTPase binding"/>
    <property type="evidence" value="ECO:0007669"/>
    <property type="project" value="TreeGrafter"/>
</dbReference>
<organism evidence="3 4">
    <name type="scientific">Portunus trituberculatus</name>
    <name type="common">Swimming crab</name>
    <name type="synonym">Neptunus trituberculatus</name>
    <dbReference type="NCBI Taxonomy" id="210409"/>
    <lineage>
        <taxon>Eukaryota</taxon>
        <taxon>Metazoa</taxon>
        <taxon>Ecdysozoa</taxon>
        <taxon>Arthropoda</taxon>
        <taxon>Crustacea</taxon>
        <taxon>Multicrustacea</taxon>
        <taxon>Malacostraca</taxon>
        <taxon>Eumalacostraca</taxon>
        <taxon>Eucarida</taxon>
        <taxon>Decapoda</taxon>
        <taxon>Pleocyemata</taxon>
        <taxon>Brachyura</taxon>
        <taxon>Eubrachyura</taxon>
        <taxon>Portunoidea</taxon>
        <taxon>Portunidae</taxon>
        <taxon>Portuninae</taxon>
        <taxon>Portunus</taxon>
    </lineage>
</organism>
<gene>
    <name evidence="3" type="primary">rcc2_1</name>
    <name evidence="3" type="ORF">E2C01_017701</name>
</gene>
<feature type="repeat" description="RCC1" evidence="1">
    <location>
        <begin position="217"/>
        <end position="270"/>
    </location>
</feature>
<dbReference type="Proteomes" id="UP000324222">
    <property type="component" value="Unassembled WGS sequence"/>
</dbReference>
<dbReference type="Pfam" id="PF13540">
    <property type="entry name" value="RCC1_2"/>
    <property type="match status" value="1"/>
</dbReference>
<evidence type="ECO:0000256" key="2">
    <source>
        <dbReference type="SAM" id="MobiDB-lite"/>
    </source>
</evidence>
<sequence length="385" mass="41790">MTPEKRPAEDEEEQEAKKLKEDSTAAVSEAAQDDTSQDSVGSDSTSSTDPEKKRLSLPEHRGTVVYTGCTQWEYIGRRNLKGIPAMLHHVPRRLAAFRGIRVAYVASHCSAAHTIVISEEGKVFSLGRNEKGQLGIGDTEVRAGVNPMDTMSEFTVVAAAVGRNHTLLLTDRGSVFACGDNKSGQCGVGNTTAVLHTPSRISFKEGKVVKVAVDAKKRPYSWGFGGYGRLGHAEPKDEYIPRLIKYFDGHNRGVEKVFCGSTFTIACSALGVFLWGQTKRTGEANMYPKPLQDLFGWDVRAVGCSTTSIVVAADDSVIAWGPSPTYGELGLGENVKSSTQPKEVKTLEGAHVEQITCGMGHTVMLVRDETEQDKEILGRLKEITL</sequence>
<keyword evidence="4" id="KW-1185">Reference proteome</keyword>
<accession>A0A5B7DSI2</accession>
<dbReference type="InterPro" id="IPR028641">
    <property type="entry name" value="RCC2"/>
</dbReference>
<feature type="compositionally biased region" description="Basic and acidic residues" evidence="2">
    <location>
        <begin position="49"/>
        <end position="59"/>
    </location>
</feature>
<dbReference type="InterPro" id="IPR009091">
    <property type="entry name" value="RCC1/BLIP-II"/>
</dbReference>
<dbReference type="GO" id="GO:0016020">
    <property type="term" value="C:membrane"/>
    <property type="evidence" value="ECO:0007669"/>
    <property type="project" value="TreeGrafter"/>
</dbReference>
<dbReference type="SUPFAM" id="SSF50985">
    <property type="entry name" value="RCC1/BLIP-II"/>
    <property type="match status" value="1"/>
</dbReference>
<dbReference type="AlphaFoldDB" id="A0A5B7DSI2"/>
<dbReference type="PANTHER" id="PTHR46207">
    <property type="entry name" value="PROTEIN RCC2"/>
    <property type="match status" value="1"/>
</dbReference>
<dbReference type="EMBL" id="VSRR010001351">
    <property type="protein sequence ID" value="MPC24612.1"/>
    <property type="molecule type" value="Genomic_DNA"/>
</dbReference>
<dbReference type="InterPro" id="IPR000408">
    <property type="entry name" value="Reg_chr_condens"/>
</dbReference>
<feature type="repeat" description="RCC1" evidence="1">
    <location>
        <begin position="315"/>
        <end position="368"/>
    </location>
</feature>
<evidence type="ECO:0000313" key="3">
    <source>
        <dbReference type="EMBL" id="MPC24612.1"/>
    </source>
</evidence>
<comment type="caution">
    <text evidence="3">The sequence shown here is derived from an EMBL/GenBank/DDBJ whole genome shotgun (WGS) entry which is preliminary data.</text>
</comment>
<proteinExistence type="predicted"/>
<dbReference type="OrthoDB" id="297375at2759"/>
<feature type="compositionally biased region" description="Low complexity" evidence="2">
    <location>
        <begin position="37"/>
        <end position="48"/>
    </location>
</feature>
<reference evidence="3 4" key="1">
    <citation type="submission" date="2019-05" db="EMBL/GenBank/DDBJ databases">
        <title>Another draft genome of Portunus trituberculatus and its Hox gene families provides insights of decapod evolution.</title>
        <authorList>
            <person name="Jeong J.-H."/>
            <person name="Song I."/>
            <person name="Kim S."/>
            <person name="Choi T."/>
            <person name="Kim D."/>
            <person name="Ryu S."/>
            <person name="Kim W."/>
        </authorList>
    </citation>
    <scope>NUCLEOTIDE SEQUENCE [LARGE SCALE GENOMIC DNA]</scope>
    <source>
        <tissue evidence="3">Muscle</tissue>
    </source>
</reference>
<dbReference type="Gene3D" id="2.130.10.30">
    <property type="entry name" value="Regulator of chromosome condensation 1/beta-lactamase-inhibitor protein II"/>
    <property type="match status" value="2"/>
</dbReference>
<dbReference type="PROSITE" id="PS50012">
    <property type="entry name" value="RCC1_3"/>
    <property type="match status" value="3"/>
</dbReference>
<dbReference type="PRINTS" id="PR00633">
    <property type="entry name" value="RCCNDNSATION"/>
</dbReference>
<dbReference type="PROSITE" id="PS00626">
    <property type="entry name" value="RCC1_2"/>
    <property type="match status" value="1"/>
</dbReference>
<dbReference type="PANTHER" id="PTHR46207:SF1">
    <property type="entry name" value="PROTEIN RCC2"/>
    <property type="match status" value="1"/>
</dbReference>
<dbReference type="Pfam" id="PF00415">
    <property type="entry name" value="RCC1"/>
    <property type="match status" value="2"/>
</dbReference>
<protein>
    <submittedName>
        <fullName evidence="3">Protein RCC2</fullName>
    </submittedName>
</protein>
<feature type="region of interest" description="Disordered" evidence="2">
    <location>
        <begin position="1"/>
        <end position="59"/>
    </location>
</feature>